<evidence type="ECO:0000259" key="5">
    <source>
        <dbReference type="PROSITE" id="PS50268"/>
    </source>
</evidence>
<reference evidence="6 7" key="1">
    <citation type="submission" date="2023-01" db="EMBL/GenBank/DDBJ databases">
        <title>Genomes from the Australian National Cyanobacteria Reference Collection.</title>
        <authorList>
            <person name="Willis A."/>
            <person name="Lee E.M.F."/>
        </authorList>
    </citation>
    <scope>NUCLEOTIDE SEQUENCE [LARGE SCALE GENOMIC DNA]</scope>
    <source>
        <strain evidence="6 7">CS-1226</strain>
    </source>
</reference>
<evidence type="ECO:0000256" key="1">
    <source>
        <dbReference type="ARBA" id="ARBA00022729"/>
    </source>
</evidence>
<dbReference type="InterPro" id="IPR002126">
    <property type="entry name" value="Cadherin-like_dom"/>
</dbReference>
<dbReference type="PANTHER" id="PTHR23221">
    <property type="entry name" value="GLYCOSYLPHOSPHATIDYLINOSITOL PHOSPHOLIPASE D"/>
    <property type="match status" value="1"/>
</dbReference>
<keyword evidence="1" id="KW-0732">Signal</keyword>
<dbReference type="Gene3D" id="2.60.40.60">
    <property type="entry name" value="Cadherins"/>
    <property type="match status" value="1"/>
</dbReference>
<dbReference type="SMART" id="SM00191">
    <property type="entry name" value="Int_alpha"/>
    <property type="match status" value="7"/>
</dbReference>
<dbReference type="PRINTS" id="PR00205">
    <property type="entry name" value="CADHERIN"/>
</dbReference>
<dbReference type="Gene3D" id="2.130.10.130">
    <property type="entry name" value="Integrin alpha, N-terminal"/>
    <property type="match status" value="5"/>
</dbReference>
<dbReference type="SUPFAM" id="SSF69318">
    <property type="entry name" value="Integrin alpha N-terminal domain"/>
    <property type="match status" value="2"/>
</dbReference>
<feature type="domain" description="Cadherin" evidence="5">
    <location>
        <begin position="610"/>
        <end position="710"/>
    </location>
</feature>
<organism evidence="6 7">
    <name type="scientific">Dolichospermum planctonicum CS-1226</name>
    <dbReference type="NCBI Taxonomy" id="3021751"/>
    <lineage>
        <taxon>Bacteria</taxon>
        <taxon>Bacillati</taxon>
        <taxon>Cyanobacteriota</taxon>
        <taxon>Cyanophyceae</taxon>
        <taxon>Nostocales</taxon>
        <taxon>Aphanizomenonaceae</taxon>
        <taxon>Dolichospermum</taxon>
        <taxon>Dolichospermum planctonicum</taxon>
    </lineage>
</organism>
<evidence type="ECO:0000313" key="6">
    <source>
        <dbReference type="EMBL" id="MDB9535217.1"/>
    </source>
</evidence>
<dbReference type="PRINTS" id="PR01185">
    <property type="entry name" value="INTEGRINA"/>
</dbReference>
<dbReference type="SMART" id="SM00112">
    <property type="entry name" value="CA"/>
    <property type="match status" value="2"/>
</dbReference>
<gene>
    <name evidence="6" type="ORF">PN451_05035</name>
</gene>
<keyword evidence="7" id="KW-1185">Reference proteome</keyword>
<dbReference type="Pfam" id="PF13448">
    <property type="entry name" value="DUF4114"/>
    <property type="match status" value="1"/>
</dbReference>
<dbReference type="CDD" id="cd11304">
    <property type="entry name" value="Cadherin_repeat"/>
    <property type="match status" value="2"/>
</dbReference>
<name>A0ABT5AE41_9CYAN</name>
<protein>
    <submittedName>
        <fullName evidence="6">DUF4114 domain-containing protein</fullName>
    </submittedName>
</protein>
<dbReference type="InterPro" id="IPR006644">
    <property type="entry name" value="Cadg"/>
</dbReference>
<dbReference type="InterPro" id="IPR013519">
    <property type="entry name" value="Int_alpha_beta-p"/>
</dbReference>
<evidence type="ECO:0000256" key="4">
    <source>
        <dbReference type="ARBA" id="ARBA00023180"/>
    </source>
</evidence>
<keyword evidence="3" id="KW-0378">Hydrolase</keyword>
<evidence type="ECO:0000313" key="7">
    <source>
        <dbReference type="Proteomes" id="UP001211249"/>
    </source>
</evidence>
<keyword evidence="4" id="KW-0325">Glycoprotein</keyword>
<accession>A0ABT5AE41</accession>
<comment type="caution">
    <text evidence="6">The sequence shown here is derived from an EMBL/GenBank/DDBJ whole genome shotgun (WGS) entry which is preliminary data.</text>
</comment>
<keyword evidence="2" id="KW-0677">Repeat</keyword>
<dbReference type="InterPro" id="IPR028994">
    <property type="entry name" value="Integrin_alpha_N"/>
</dbReference>
<feature type="domain" description="Cadherin" evidence="5">
    <location>
        <begin position="510"/>
        <end position="602"/>
    </location>
</feature>
<sequence length="1051" mass="110428">MSAQFFDLSTLDGKNGFMIPGEEDGNLGYSVSDAGDINGDGIGDLVIGSPLSDTDGKINAGVTYVLFGSTEGFDLTLNPSTLGTKGFVINGAQAGDQSGRSVSNIGDINGDGVDDLAIGAPFSGINGDNSGATYIIVGSKQSNYFSNPIELSDLGSKGLTIKGNNSGNNAGWAVSSAGDFNGDGINDLLIGATNPGDNKNGESYVIFGKEGGFSSTIDLSNIGLNDGLKIISDDLNNLGYSVSDAGDINKDGIDDLIIGAPYADPNGNNSGSSYVIYGRRIDTENPITDNTINVSLLDSNNDFTGFTINGQDKDQSGFFVSKAGDINGDGIADLIIGARDGNPNNKEFAGRAYVVFCKEGDMGDNFNLSDLNGSNGFTIDGIAAFDNAGWSVSDLGDINDDGIDDIIIGANNANSSYGQSYVIYGSRDGFSSTFELSNLDGTNGFIITGIAENGNLGYSVSGAGDVNGDGVNDFIISAAFANSGAGAAYVVFGTPVNEAPTGLSLSNDNVNENVPDNTVVGSLITTDPDTGDSFTYGLVTGEGDDDNSSFTIDGNSLKINISPNYEAKDNYNIRVRTTDKSGLKYDQKLTIKVNDINEAPTGLSLSNDRVNENVPDNTVVGSLITTDPDTEDSFTYGLVTGEGDDDNSSFTIDGDQLRINSSPDFENKSSYKIRVKTQDAAGLTYEKALTVNVNDINDINDINKTDSNSFLTRISDDVFNIKGNTGKVTLEVTLTGSNSNRVNEMGVFTVDDASGKIGDIAAGEQGYTEKALAKGQVIFSFLTNSPAGFDPNNLKRLLSFDADENLRFYIIKDGSTESVLNNTTPMENVLFSNSSNLKITDLGSDSFSLDWEDGSGDPNGFEDLRVNIRVTDQAIALGTNLQSQPQGESLDLRNITGDVKADFTVYREANYNNFVGFYQVTGENGGIDTNGDGQADILPGEAGYIQAAINKRISDINLSVNDGGTATSSATIPSGSILVPFLIVNGTPDALLDSNSTNDPDIYFTFLGANSDGVDHVRMLGDNTFGFEDMRGGGDRDFNDIIVKVNLTPVV</sequence>
<evidence type="ECO:0000256" key="2">
    <source>
        <dbReference type="ARBA" id="ARBA00022737"/>
    </source>
</evidence>
<dbReference type="SUPFAM" id="SSF49313">
    <property type="entry name" value="Cadherin-like"/>
    <property type="match status" value="2"/>
</dbReference>
<dbReference type="InterPro" id="IPR025193">
    <property type="entry name" value="DUF4114"/>
</dbReference>
<dbReference type="EMBL" id="JAQMUC010000028">
    <property type="protein sequence ID" value="MDB9535217.1"/>
    <property type="molecule type" value="Genomic_DNA"/>
</dbReference>
<dbReference type="RefSeq" id="WP_271795200.1">
    <property type="nucleotide sequence ID" value="NZ_JAQMUC010000028.1"/>
</dbReference>
<dbReference type="InterPro" id="IPR015919">
    <property type="entry name" value="Cadherin-like_sf"/>
</dbReference>
<dbReference type="SMART" id="SM00736">
    <property type="entry name" value="CADG"/>
    <property type="match status" value="2"/>
</dbReference>
<dbReference type="Pfam" id="PF01839">
    <property type="entry name" value="FG-GAP"/>
    <property type="match status" value="6"/>
</dbReference>
<dbReference type="PROSITE" id="PS51470">
    <property type="entry name" value="FG_GAP"/>
    <property type="match status" value="4"/>
</dbReference>
<dbReference type="Proteomes" id="UP001211249">
    <property type="component" value="Unassembled WGS sequence"/>
</dbReference>
<dbReference type="InterPro" id="IPR013517">
    <property type="entry name" value="FG-GAP"/>
</dbReference>
<dbReference type="PROSITE" id="PS50268">
    <property type="entry name" value="CADHERIN_2"/>
    <property type="match status" value="2"/>
</dbReference>
<evidence type="ECO:0000256" key="3">
    <source>
        <dbReference type="ARBA" id="ARBA00022801"/>
    </source>
</evidence>
<proteinExistence type="predicted"/>
<dbReference type="PANTHER" id="PTHR23221:SF7">
    <property type="entry name" value="PHOSPHATIDYLINOSITOL-GLYCAN-SPECIFIC PHOSPHOLIPASE D"/>
    <property type="match status" value="1"/>
</dbReference>
<dbReference type="InterPro" id="IPR000413">
    <property type="entry name" value="Integrin_alpha"/>
</dbReference>